<feature type="domain" description="Transposase for insertion sequence element IS21-like C-terminal" evidence="1">
    <location>
        <begin position="3"/>
        <end position="61"/>
    </location>
</feature>
<dbReference type="InterPro" id="IPR054353">
    <property type="entry name" value="IstA-like_C"/>
</dbReference>
<comment type="caution">
    <text evidence="2">The sequence shown here is derived from an EMBL/GenBank/DDBJ whole genome shotgun (WGS) entry which is preliminary data.</text>
</comment>
<gene>
    <name evidence="2" type="ORF">BB021_08125</name>
</gene>
<dbReference type="Proteomes" id="UP000190016">
    <property type="component" value="Unassembled WGS sequence"/>
</dbReference>
<organism evidence="2 3">
    <name type="scientific">Elizabethkingia ursingii</name>
    <dbReference type="NCBI Taxonomy" id="1756150"/>
    <lineage>
        <taxon>Bacteria</taxon>
        <taxon>Pseudomonadati</taxon>
        <taxon>Bacteroidota</taxon>
        <taxon>Flavobacteriia</taxon>
        <taxon>Flavobacteriales</taxon>
        <taxon>Weeksellaceae</taxon>
        <taxon>Elizabethkingia</taxon>
    </lineage>
</organism>
<sequence>MTVHFHKNLHLSKDKHYYSVPFSYIGKKVNIIYSKNTVEIYYDQRRIAFQNRVLAKYQYTTVK</sequence>
<evidence type="ECO:0000313" key="3">
    <source>
        <dbReference type="Proteomes" id="UP000190016"/>
    </source>
</evidence>
<accession>A0ABX3N8S3</accession>
<dbReference type="EMBL" id="MBDS01000015">
    <property type="protein sequence ID" value="OPB88507.1"/>
    <property type="molecule type" value="Genomic_DNA"/>
</dbReference>
<name>A0ABX3N8S3_9FLAO</name>
<reference evidence="2 3" key="1">
    <citation type="submission" date="2016-07" db="EMBL/GenBank/DDBJ databases">
        <title>Revisiting the Taxonomy of the Elizabethkingia Genus based on Whole-Genome Sequencing, Optical Mapping, and MALDI-TOF.</title>
        <authorList>
            <person name="Nicholson A.C."/>
        </authorList>
    </citation>
    <scope>NUCLEOTIDE SEQUENCE [LARGE SCALE GENOMIC DNA]</scope>
    <source>
        <strain evidence="2 3">C1558</strain>
    </source>
</reference>
<evidence type="ECO:0000259" key="1">
    <source>
        <dbReference type="Pfam" id="PF22483"/>
    </source>
</evidence>
<keyword evidence="3" id="KW-1185">Reference proteome</keyword>
<protein>
    <recommendedName>
        <fullName evidence="1">Transposase for insertion sequence element IS21-like C-terminal domain-containing protein</fullName>
    </recommendedName>
</protein>
<proteinExistence type="predicted"/>
<dbReference type="Pfam" id="PF22483">
    <property type="entry name" value="Mu-transpos_C_2"/>
    <property type="match status" value="1"/>
</dbReference>
<evidence type="ECO:0000313" key="2">
    <source>
        <dbReference type="EMBL" id="OPB88507.1"/>
    </source>
</evidence>